<keyword evidence="3" id="KW-1185">Reference proteome</keyword>
<accession>A0AAV2CAR1</accession>
<sequence length="388" mass="43982">MVELDDLPDPILEHTLSYVGDIKSLVRTSLISRRWRTLWAGAPVPSVLELSDSVLHSCTTGPYRDSTWDVVTSILSRPRRSDAALEINLEYFREEGKQHHTFLGVLIACATCGQPPPEGLSISHPGTALDDIYDFSDPLWSITRSCRYRAIKESLRTLKLERTKTEIDDFLDFSQLTRLELVECRISFCFGLHAFARLPSLKHLKLIDCLSKVSSLPLEVIAPQLLSLEVGILEPNIRIFPKEKSFLGRLQLAQLSAPRLENLQFCGRLHDLSHVLLGELSFPRLEHATVRVIWVDPIDQLGVLGSAFRDVLLPSLRNASSLDLCFEVEKKQSSEELKQWKQLHFPFIALKSWIKCRGSPFTKLKTLRIQRQEPASSNHDRSVVTALN</sequence>
<proteinExistence type="predicted"/>
<name>A0AAV2CAR1_9ROSI</name>
<dbReference type="PANTHER" id="PTHR34223">
    <property type="entry name" value="OS11G0201299 PROTEIN"/>
    <property type="match status" value="1"/>
</dbReference>
<dbReference type="SUPFAM" id="SSF52058">
    <property type="entry name" value="L domain-like"/>
    <property type="match status" value="1"/>
</dbReference>
<reference evidence="2 3" key="1">
    <citation type="submission" date="2024-04" db="EMBL/GenBank/DDBJ databases">
        <authorList>
            <person name="Fracassetti M."/>
        </authorList>
    </citation>
    <scope>NUCLEOTIDE SEQUENCE [LARGE SCALE GENOMIC DNA]</scope>
</reference>
<dbReference type="AlphaFoldDB" id="A0AAV2CAR1"/>
<dbReference type="Gene3D" id="1.20.1280.50">
    <property type="match status" value="1"/>
</dbReference>
<dbReference type="Pfam" id="PF12937">
    <property type="entry name" value="F-box-like"/>
    <property type="match status" value="1"/>
</dbReference>
<dbReference type="InterPro" id="IPR032675">
    <property type="entry name" value="LRR_dom_sf"/>
</dbReference>
<evidence type="ECO:0000313" key="2">
    <source>
        <dbReference type="EMBL" id="CAL1353102.1"/>
    </source>
</evidence>
<organism evidence="2 3">
    <name type="scientific">Linum trigynum</name>
    <dbReference type="NCBI Taxonomy" id="586398"/>
    <lineage>
        <taxon>Eukaryota</taxon>
        <taxon>Viridiplantae</taxon>
        <taxon>Streptophyta</taxon>
        <taxon>Embryophyta</taxon>
        <taxon>Tracheophyta</taxon>
        <taxon>Spermatophyta</taxon>
        <taxon>Magnoliopsida</taxon>
        <taxon>eudicotyledons</taxon>
        <taxon>Gunneridae</taxon>
        <taxon>Pentapetalae</taxon>
        <taxon>rosids</taxon>
        <taxon>fabids</taxon>
        <taxon>Malpighiales</taxon>
        <taxon>Linaceae</taxon>
        <taxon>Linum</taxon>
    </lineage>
</organism>
<evidence type="ECO:0000259" key="1">
    <source>
        <dbReference type="Pfam" id="PF12937"/>
    </source>
</evidence>
<dbReference type="EMBL" id="OZ034813">
    <property type="protein sequence ID" value="CAL1353102.1"/>
    <property type="molecule type" value="Genomic_DNA"/>
</dbReference>
<protein>
    <recommendedName>
        <fullName evidence="1">F-box domain-containing protein</fullName>
    </recommendedName>
</protein>
<dbReference type="Proteomes" id="UP001497516">
    <property type="component" value="Chromosome 1"/>
</dbReference>
<evidence type="ECO:0000313" key="3">
    <source>
        <dbReference type="Proteomes" id="UP001497516"/>
    </source>
</evidence>
<gene>
    <name evidence="2" type="ORF">LTRI10_LOCUS1027</name>
</gene>
<dbReference type="InterPro" id="IPR036047">
    <property type="entry name" value="F-box-like_dom_sf"/>
</dbReference>
<feature type="domain" description="F-box" evidence="1">
    <location>
        <begin position="4"/>
        <end position="38"/>
    </location>
</feature>
<dbReference type="PANTHER" id="PTHR34223:SF51">
    <property type="entry name" value="OS06G0556300 PROTEIN"/>
    <property type="match status" value="1"/>
</dbReference>
<dbReference type="SUPFAM" id="SSF81383">
    <property type="entry name" value="F-box domain"/>
    <property type="match status" value="1"/>
</dbReference>
<dbReference type="Gene3D" id="3.80.10.10">
    <property type="entry name" value="Ribonuclease Inhibitor"/>
    <property type="match status" value="1"/>
</dbReference>
<dbReference type="InterPro" id="IPR053197">
    <property type="entry name" value="F-box_SCFL_complex_component"/>
</dbReference>
<dbReference type="InterPro" id="IPR001810">
    <property type="entry name" value="F-box_dom"/>
</dbReference>